<proteinExistence type="predicted"/>
<dbReference type="Pfam" id="PF00400">
    <property type="entry name" value="WD40"/>
    <property type="match status" value="2"/>
</dbReference>
<feature type="repeat" description="WD" evidence="3">
    <location>
        <begin position="159"/>
        <end position="184"/>
    </location>
</feature>
<dbReference type="SUPFAM" id="SSF50978">
    <property type="entry name" value="WD40 repeat-like"/>
    <property type="match status" value="1"/>
</dbReference>
<organism evidence="4 5">
    <name type="scientific">Eucalyptus globulus</name>
    <name type="common">Tasmanian blue gum</name>
    <dbReference type="NCBI Taxonomy" id="34317"/>
    <lineage>
        <taxon>Eukaryota</taxon>
        <taxon>Viridiplantae</taxon>
        <taxon>Streptophyta</taxon>
        <taxon>Embryophyta</taxon>
        <taxon>Tracheophyta</taxon>
        <taxon>Spermatophyta</taxon>
        <taxon>Magnoliopsida</taxon>
        <taxon>eudicotyledons</taxon>
        <taxon>Gunneridae</taxon>
        <taxon>Pentapetalae</taxon>
        <taxon>rosids</taxon>
        <taxon>malvids</taxon>
        <taxon>Myrtales</taxon>
        <taxon>Myrtaceae</taxon>
        <taxon>Myrtoideae</taxon>
        <taxon>Eucalypteae</taxon>
        <taxon>Eucalyptus</taxon>
    </lineage>
</organism>
<accession>A0ABD3JGG1</accession>
<dbReference type="Proteomes" id="UP001634007">
    <property type="component" value="Unassembled WGS sequence"/>
</dbReference>
<dbReference type="InterPro" id="IPR001680">
    <property type="entry name" value="WD40_rpt"/>
</dbReference>
<evidence type="ECO:0000256" key="3">
    <source>
        <dbReference type="PROSITE-ProRule" id="PRU00221"/>
    </source>
</evidence>
<dbReference type="SMART" id="SM00320">
    <property type="entry name" value="WD40"/>
    <property type="match status" value="3"/>
</dbReference>
<dbReference type="PANTHER" id="PTHR22847">
    <property type="entry name" value="WD40 REPEAT PROTEIN"/>
    <property type="match status" value="1"/>
</dbReference>
<sequence length="417" mass="45377">MDLYPSKGCGCSPRTTTTAMSITDVDINALVHGADCLNMVMSCKFLTRVAYSDPTWPWHLPASFKTGVRRAYVDRPSALKQLKFVDPSVIYDCTRTPCNGILMDKNHVVLDQGSGLRTLKSDSSAGRWESIVDLNRHKAEVTCGPVLTLSDKLIGEGKGKVLASGGEDGTVRLWSLASRKQALKSIFYGHEKPVKFTSVARHRTSLLVSFSTDSEIRIWDADALPAIGSSCCVGMASVSGAPVNMKCHESLLYVAADSLVTIIDLRTIQRVSTAALPKKEKKKEATLWDVRKNQGQSKPVPIVELDGQSGPVAHLHMDPYKIVTGGPEDDYANVWEADTANQVNSLISGGLDEWSSTSGCSAIAMDGCCIVTASSGLQYGLVRLRDFTSAEHPDSQYLDEHTSKVWYPYSYSDDDDA</sequence>
<dbReference type="Gene3D" id="2.130.10.10">
    <property type="entry name" value="YVTN repeat-like/Quinoprotein amine dehydrogenase"/>
    <property type="match status" value="2"/>
</dbReference>
<evidence type="ECO:0000256" key="2">
    <source>
        <dbReference type="ARBA" id="ARBA00022737"/>
    </source>
</evidence>
<keyword evidence="5" id="KW-1185">Reference proteome</keyword>
<reference evidence="4 5" key="1">
    <citation type="submission" date="2024-11" db="EMBL/GenBank/DDBJ databases">
        <title>Chromosome-level genome assembly of Eucalyptus globulus Labill. provides insights into its genome evolution.</title>
        <authorList>
            <person name="Li X."/>
        </authorList>
    </citation>
    <scope>NUCLEOTIDE SEQUENCE [LARGE SCALE GENOMIC DNA]</scope>
    <source>
        <strain evidence="4">CL2024</strain>
        <tissue evidence="4">Fresh tender leaves</tissue>
    </source>
</reference>
<evidence type="ECO:0000313" key="4">
    <source>
        <dbReference type="EMBL" id="KAL3723251.1"/>
    </source>
</evidence>
<dbReference type="PROSITE" id="PS50082">
    <property type="entry name" value="WD_REPEATS_2"/>
    <property type="match status" value="2"/>
</dbReference>
<protein>
    <submittedName>
        <fullName evidence="4">Uncharacterized protein</fullName>
    </submittedName>
</protein>
<evidence type="ECO:0000256" key="1">
    <source>
        <dbReference type="ARBA" id="ARBA00022574"/>
    </source>
</evidence>
<dbReference type="InterPro" id="IPR036322">
    <property type="entry name" value="WD40_repeat_dom_sf"/>
</dbReference>
<name>A0ABD3JGG1_EUCGL</name>
<dbReference type="InterPro" id="IPR015943">
    <property type="entry name" value="WD40/YVTN_repeat-like_dom_sf"/>
</dbReference>
<dbReference type="PANTHER" id="PTHR22847:SF746">
    <property type="entry name" value="OS01G0185400 PROTEIN"/>
    <property type="match status" value="1"/>
</dbReference>
<evidence type="ECO:0000313" key="5">
    <source>
        <dbReference type="Proteomes" id="UP001634007"/>
    </source>
</evidence>
<feature type="repeat" description="WD" evidence="3">
    <location>
        <begin position="187"/>
        <end position="220"/>
    </location>
</feature>
<keyword evidence="1 3" id="KW-0853">WD repeat</keyword>
<gene>
    <name evidence="4" type="ORF">ACJRO7_035436</name>
</gene>
<comment type="caution">
    <text evidence="4">The sequence shown here is derived from an EMBL/GenBank/DDBJ whole genome shotgun (WGS) entry which is preliminary data.</text>
</comment>
<dbReference type="AlphaFoldDB" id="A0ABD3JGG1"/>
<keyword evidence="2" id="KW-0677">Repeat</keyword>
<dbReference type="EMBL" id="JBJKBG010000009">
    <property type="protein sequence ID" value="KAL3723251.1"/>
    <property type="molecule type" value="Genomic_DNA"/>
</dbReference>